<feature type="transmembrane region" description="Helical" evidence="6">
    <location>
        <begin position="369"/>
        <end position="390"/>
    </location>
</feature>
<reference evidence="7 8" key="1">
    <citation type="submission" date="2018-07" db="EMBL/GenBank/DDBJ databases">
        <title>Arthrobacter sp. nov., isolated from raw cow's milk with high bacterial count.</title>
        <authorList>
            <person name="Hahne J."/>
            <person name="Isele D."/>
            <person name="Lipski A."/>
        </authorList>
    </citation>
    <scope>NUCLEOTIDE SEQUENCE [LARGE SCALE GENOMIC DNA]</scope>
    <source>
        <strain evidence="7 8">JZ R-183</strain>
    </source>
</reference>
<dbReference type="InterPro" id="IPR039376">
    <property type="entry name" value="Ferritin_CCC1_N"/>
</dbReference>
<dbReference type="GO" id="GO:0030026">
    <property type="term" value="P:intracellular manganese ion homeostasis"/>
    <property type="evidence" value="ECO:0007669"/>
    <property type="project" value="InterPro"/>
</dbReference>
<organism evidence="7 8">
    <name type="scientific">Galactobacter caseinivorans</name>
    <dbReference type="NCBI Taxonomy" id="2676123"/>
    <lineage>
        <taxon>Bacteria</taxon>
        <taxon>Bacillati</taxon>
        <taxon>Actinomycetota</taxon>
        <taxon>Actinomycetes</taxon>
        <taxon>Micrococcales</taxon>
        <taxon>Micrococcaceae</taxon>
        <taxon>Galactobacter</taxon>
    </lineage>
</organism>
<accession>A0A496PG48</accession>
<comment type="caution">
    <text evidence="7">The sequence shown here is derived from an EMBL/GenBank/DDBJ whole genome shotgun (WGS) entry which is preliminary data.</text>
</comment>
<dbReference type="GO" id="GO:0012505">
    <property type="term" value="C:endomembrane system"/>
    <property type="evidence" value="ECO:0007669"/>
    <property type="project" value="UniProtKB-SubCell"/>
</dbReference>
<dbReference type="InterPro" id="IPR008217">
    <property type="entry name" value="Ccc1_fam"/>
</dbReference>
<dbReference type="Pfam" id="PF01988">
    <property type="entry name" value="VIT1"/>
    <property type="match status" value="1"/>
</dbReference>
<evidence type="ECO:0000256" key="5">
    <source>
        <dbReference type="SAM" id="MobiDB-lite"/>
    </source>
</evidence>
<comment type="subcellular location">
    <subcellularLocation>
        <location evidence="1">Endomembrane system</location>
        <topology evidence="1">Multi-pass membrane protein</topology>
    </subcellularLocation>
</comment>
<dbReference type="GO" id="GO:0005384">
    <property type="term" value="F:manganese ion transmembrane transporter activity"/>
    <property type="evidence" value="ECO:0007669"/>
    <property type="project" value="InterPro"/>
</dbReference>
<dbReference type="RefSeq" id="WP_121486026.1">
    <property type="nucleotide sequence ID" value="NZ_QQXL01000009.1"/>
</dbReference>
<feature type="region of interest" description="Disordered" evidence="5">
    <location>
        <begin position="1"/>
        <end position="33"/>
    </location>
</feature>
<keyword evidence="4 6" id="KW-0472">Membrane</keyword>
<dbReference type="AlphaFoldDB" id="A0A496PG48"/>
<evidence type="ECO:0000256" key="6">
    <source>
        <dbReference type="SAM" id="Phobius"/>
    </source>
</evidence>
<proteinExistence type="predicted"/>
<evidence type="ECO:0000313" key="8">
    <source>
        <dbReference type="Proteomes" id="UP000273119"/>
    </source>
</evidence>
<sequence>MADHLPARTPASPSEAAPRKDVVPRRGPASPRDIKRWRHYLADEEAEGAIYEALAERSKSPEEARVLRGIAAAEARHAEHWRGQLGQYATPSRPSAQRVLLRFLAQRFGSVFILALAQRAEGNSPYAKDSDALRSMAADEAVHEEVMRGLATEGRLRLAGNFRAAVFGANDGLVSNLALVLGIGATGVSSSFVLFSGIAGLLAGALSMGAGEFVSVRSQRELVQASQPTHATLRAAPDLNLSENELKYVYLARGMSEEAAEHRAAERLGSLSCDCDPSTSLPPGLKEGDTLEESEEPDTIGSALGAAFSSFLCFSAGAVVAIIPYILGLTGLTAIIWAAVLVGAALLFTGSIVGLLSGASPLKRGLRQLGIGLGAAAVTYLLGLIFGVSAA</sequence>
<keyword evidence="3 6" id="KW-1133">Transmembrane helix</keyword>
<protein>
    <submittedName>
        <fullName evidence="7">Rubrerythrin family protein</fullName>
    </submittedName>
</protein>
<name>A0A496PG48_9MICC</name>
<gene>
    <name evidence="7" type="ORF">DWQ67_12945</name>
</gene>
<evidence type="ECO:0000256" key="2">
    <source>
        <dbReference type="ARBA" id="ARBA00022692"/>
    </source>
</evidence>
<evidence type="ECO:0000313" key="7">
    <source>
        <dbReference type="EMBL" id="RKW69455.1"/>
    </source>
</evidence>
<dbReference type="EMBL" id="QQXL01000009">
    <property type="protein sequence ID" value="RKW69455.1"/>
    <property type="molecule type" value="Genomic_DNA"/>
</dbReference>
<dbReference type="InterPro" id="IPR009078">
    <property type="entry name" value="Ferritin-like_SF"/>
</dbReference>
<dbReference type="PANTHER" id="PTHR31851">
    <property type="entry name" value="FE(2+)/MN(2+) TRANSPORTER PCL1"/>
    <property type="match status" value="1"/>
</dbReference>
<feature type="transmembrane region" description="Helical" evidence="6">
    <location>
        <begin position="192"/>
        <end position="214"/>
    </location>
</feature>
<evidence type="ECO:0000256" key="1">
    <source>
        <dbReference type="ARBA" id="ARBA00004127"/>
    </source>
</evidence>
<evidence type="ECO:0000256" key="4">
    <source>
        <dbReference type="ARBA" id="ARBA00023136"/>
    </source>
</evidence>
<feature type="transmembrane region" description="Helical" evidence="6">
    <location>
        <begin position="334"/>
        <end position="357"/>
    </location>
</feature>
<dbReference type="CDD" id="cd01044">
    <property type="entry name" value="Ferritin_CCC1_N"/>
    <property type="match status" value="1"/>
</dbReference>
<evidence type="ECO:0000256" key="3">
    <source>
        <dbReference type="ARBA" id="ARBA00022989"/>
    </source>
</evidence>
<dbReference type="SUPFAM" id="SSF47240">
    <property type="entry name" value="Ferritin-like"/>
    <property type="match status" value="1"/>
</dbReference>
<dbReference type="Proteomes" id="UP000273119">
    <property type="component" value="Unassembled WGS sequence"/>
</dbReference>
<keyword evidence="2 6" id="KW-0812">Transmembrane</keyword>
<feature type="transmembrane region" description="Helical" evidence="6">
    <location>
        <begin position="164"/>
        <end position="186"/>
    </location>
</feature>
<keyword evidence="8" id="KW-1185">Reference proteome</keyword>
<feature type="transmembrane region" description="Helical" evidence="6">
    <location>
        <begin position="303"/>
        <end position="328"/>
    </location>
</feature>